<dbReference type="STRING" id="690879.TSACC_2524"/>
<evidence type="ECO:0000256" key="2">
    <source>
        <dbReference type="ARBA" id="ARBA00022679"/>
    </source>
</evidence>
<dbReference type="AlphaFoldDB" id="A0A146G541"/>
<gene>
    <name evidence="4" type="ORF">TSACC_2524</name>
</gene>
<evidence type="ECO:0000259" key="3">
    <source>
        <dbReference type="Pfam" id="PF13649"/>
    </source>
</evidence>
<dbReference type="CDD" id="cd02440">
    <property type="entry name" value="AdoMet_MTases"/>
    <property type="match status" value="1"/>
</dbReference>
<evidence type="ECO:0000313" key="5">
    <source>
        <dbReference type="Proteomes" id="UP000076023"/>
    </source>
</evidence>
<sequence>MQYWQFRNTGGGGKVRGMTTAAAFAGKSTLEEIRERFDHDVERFSNLETGQQATIDAPLVLDLVAAAAASHVPRDGRLLDLGCGAGNFTLRVMQETGPLHCHLADLSQPMLDRARSRVEAAGARSVETRQGDLRELEFADGTFDVILAGAVLHHLREDADWERVFALLHRWLKPGGRLYVADLVYFDSPAMQAMMWARYGAYLESLGGPAYREKVFAYIEREDSPRSLHYQLGLLQKTGFTSWDVLHRNSVFACYFGER</sequence>
<dbReference type="EMBL" id="BDCO01000002">
    <property type="protein sequence ID" value="GAT32127.1"/>
    <property type="molecule type" value="Genomic_DNA"/>
</dbReference>
<feature type="domain" description="Methyltransferase" evidence="3">
    <location>
        <begin position="79"/>
        <end position="176"/>
    </location>
</feature>
<keyword evidence="2 4" id="KW-0808">Transferase</keyword>
<keyword evidence="5" id="KW-1185">Reference proteome</keyword>
<dbReference type="PANTHER" id="PTHR43861:SF1">
    <property type="entry name" value="TRANS-ACONITATE 2-METHYLTRANSFERASE"/>
    <property type="match status" value="1"/>
</dbReference>
<dbReference type="RefSeq" id="WP_202815901.1">
    <property type="nucleotide sequence ID" value="NZ_BDCO01000002.1"/>
</dbReference>
<reference evidence="5" key="1">
    <citation type="journal article" date="2017" name="Genome Announc.">
        <title>Draft Genome Sequence of Terrimicrobium sacchariphilum NM-5T, a Facultative Anaerobic Soil Bacterium of the Class Spartobacteria.</title>
        <authorList>
            <person name="Qiu Y.L."/>
            <person name="Tourlousse D.M."/>
            <person name="Matsuura N."/>
            <person name="Ohashi A."/>
            <person name="Sekiguchi Y."/>
        </authorList>
    </citation>
    <scope>NUCLEOTIDE SEQUENCE [LARGE SCALE GENOMIC DNA]</scope>
    <source>
        <strain evidence="5">NM-5</strain>
    </source>
</reference>
<accession>A0A146G541</accession>
<dbReference type="InParanoid" id="A0A146G541"/>
<keyword evidence="1 4" id="KW-0489">Methyltransferase</keyword>
<comment type="caution">
    <text evidence="4">The sequence shown here is derived from an EMBL/GenBank/DDBJ whole genome shotgun (WGS) entry which is preliminary data.</text>
</comment>
<organism evidence="4 5">
    <name type="scientific">Terrimicrobium sacchariphilum</name>
    <dbReference type="NCBI Taxonomy" id="690879"/>
    <lineage>
        <taxon>Bacteria</taxon>
        <taxon>Pseudomonadati</taxon>
        <taxon>Verrucomicrobiota</taxon>
        <taxon>Terrimicrobiia</taxon>
        <taxon>Terrimicrobiales</taxon>
        <taxon>Terrimicrobiaceae</taxon>
        <taxon>Terrimicrobium</taxon>
    </lineage>
</organism>
<proteinExistence type="predicted"/>
<dbReference type="GO" id="GO:0032259">
    <property type="term" value="P:methylation"/>
    <property type="evidence" value="ECO:0007669"/>
    <property type="project" value="UniProtKB-KW"/>
</dbReference>
<dbReference type="Pfam" id="PF13649">
    <property type="entry name" value="Methyltransf_25"/>
    <property type="match status" value="1"/>
</dbReference>
<dbReference type="InterPro" id="IPR029063">
    <property type="entry name" value="SAM-dependent_MTases_sf"/>
</dbReference>
<dbReference type="Gene3D" id="3.40.50.150">
    <property type="entry name" value="Vaccinia Virus protein VP39"/>
    <property type="match status" value="1"/>
</dbReference>
<evidence type="ECO:0000256" key="1">
    <source>
        <dbReference type="ARBA" id="ARBA00022603"/>
    </source>
</evidence>
<dbReference type="SUPFAM" id="SSF53335">
    <property type="entry name" value="S-adenosyl-L-methionine-dependent methyltransferases"/>
    <property type="match status" value="1"/>
</dbReference>
<name>A0A146G541_TERSA</name>
<dbReference type="PANTHER" id="PTHR43861">
    <property type="entry name" value="TRANS-ACONITATE 2-METHYLTRANSFERASE-RELATED"/>
    <property type="match status" value="1"/>
</dbReference>
<protein>
    <submittedName>
        <fullName evidence="4">tRNA (Cmo5U34)-methyltransferase</fullName>
    </submittedName>
</protein>
<dbReference type="Proteomes" id="UP000076023">
    <property type="component" value="Unassembled WGS sequence"/>
</dbReference>
<evidence type="ECO:0000313" key="4">
    <source>
        <dbReference type="EMBL" id="GAT32127.1"/>
    </source>
</evidence>
<dbReference type="InterPro" id="IPR041698">
    <property type="entry name" value="Methyltransf_25"/>
</dbReference>
<dbReference type="GO" id="GO:0008168">
    <property type="term" value="F:methyltransferase activity"/>
    <property type="evidence" value="ECO:0007669"/>
    <property type="project" value="UniProtKB-KW"/>
</dbReference>